<dbReference type="AlphaFoldDB" id="A0A974WHU2"/>
<evidence type="ECO:0000313" key="2">
    <source>
        <dbReference type="Proteomes" id="UP000662783"/>
    </source>
</evidence>
<name>A0A974WHU2_9BACT</name>
<reference evidence="1" key="1">
    <citation type="submission" date="2021-02" db="EMBL/GenBank/DDBJ databases">
        <title>Fulvivirga sp. S481 isolated from sea water.</title>
        <authorList>
            <person name="Bae S.S."/>
            <person name="Baek K."/>
        </authorList>
    </citation>
    <scope>NUCLEOTIDE SEQUENCE</scope>
    <source>
        <strain evidence="1">S481</strain>
    </source>
</reference>
<evidence type="ECO:0000313" key="1">
    <source>
        <dbReference type="EMBL" id="QSE98656.1"/>
    </source>
</evidence>
<organism evidence="1 2">
    <name type="scientific">Fulvivirga lutea</name>
    <dbReference type="NCBI Taxonomy" id="2810512"/>
    <lineage>
        <taxon>Bacteria</taxon>
        <taxon>Pseudomonadati</taxon>
        <taxon>Bacteroidota</taxon>
        <taxon>Cytophagia</taxon>
        <taxon>Cytophagales</taxon>
        <taxon>Fulvivirgaceae</taxon>
        <taxon>Fulvivirga</taxon>
    </lineage>
</organism>
<dbReference type="KEGG" id="fuv:JR347_06140"/>
<proteinExistence type="predicted"/>
<dbReference type="RefSeq" id="WP_205723170.1">
    <property type="nucleotide sequence ID" value="NZ_CP070608.1"/>
</dbReference>
<sequence length="76" mass="8441">MLSDKAAYVLADALKKLASASTTKRCEHKTSGTWQPGKFHKFIQVSNSEGYANAFAILEKDDGQVIYCDPTNIRFL</sequence>
<protein>
    <submittedName>
        <fullName evidence="1">Uncharacterized protein</fullName>
    </submittedName>
</protein>
<dbReference type="EMBL" id="CP070608">
    <property type="protein sequence ID" value="QSE98656.1"/>
    <property type="molecule type" value="Genomic_DNA"/>
</dbReference>
<dbReference type="Proteomes" id="UP000662783">
    <property type="component" value="Chromosome"/>
</dbReference>
<keyword evidence="2" id="KW-1185">Reference proteome</keyword>
<accession>A0A974WHU2</accession>
<gene>
    <name evidence="1" type="ORF">JR347_06140</name>
</gene>